<evidence type="ECO:0000313" key="1">
    <source>
        <dbReference type="EMBL" id="ELR66103.1"/>
    </source>
</evidence>
<gene>
    <name evidence="1" type="ORF">C942_00289</name>
</gene>
<comment type="caution">
    <text evidence="1">The sequence shown here is derived from an EMBL/GenBank/DDBJ whole genome shotgun (WGS) entry which is preliminary data.</text>
</comment>
<dbReference type="EMBL" id="AMZO01000011">
    <property type="protein sequence ID" value="ELR66103.1"/>
    <property type="molecule type" value="Genomic_DNA"/>
</dbReference>
<evidence type="ECO:0000313" key="2">
    <source>
        <dbReference type="Proteomes" id="UP000011134"/>
    </source>
</evidence>
<dbReference type="PATRIC" id="fig|1056511.3.peg.1774"/>
<reference evidence="1 2" key="1">
    <citation type="submission" date="2012-12" db="EMBL/GenBank/DDBJ databases">
        <title>Genome Assembly of Photobacterium sp. AK15.</title>
        <authorList>
            <person name="Khatri I."/>
            <person name="Vaidya B."/>
            <person name="Srinivas T.N.R."/>
            <person name="Subramanian S."/>
            <person name="Pinnaka A."/>
        </authorList>
    </citation>
    <scope>NUCLEOTIDE SEQUENCE [LARGE SCALE GENOMIC DNA]</scope>
    <source>
        <strain evidence="1 2">AK15</strain>
    </source>
</reference>
<accession>L8JCT4</accession>
<protein>
    <submittedName>
        <fullName evidence="1">Uncharacterized protein</fullName>
    </submittedName>
</protein>
<name>L8JCT4_9GAMM</name>
<dbReference type="Proteomes" id="UP000011134">
    <property type="component" value="Unassembled WGS sequence"/>
</dbReference>
<sequence>MTEKKLTVGSVNSKYITINLEIATRDDAISAAKTITVKTRNWT</sequence>
<keyword evidence="2" id="KW-1185">Reference proteome</keyword>
<proteinExistence type="predicted"/>
<organism evidence="1 2">
    <name type="scientific">Photobacterium marinum</name>
    <dbReference type="NCBI Taxonomy" id="1056511"/>
    <lineage>
        <taxon>Bacteria</taxon>
        <taxon>Pseudomonadati</taxon>
        <taxon>Pseudomonadota</taxon>
        <taxon>Gammaproteobacteria</taxon>
        <taxon>Vibrionales</taxon>
        <taxon>Vibrionaceae</taxon>
        <taxon>Photobacterium</taxon>
    </lineage>
</organism>
<dbReference type="AlphaFoldDB" id="L8JCT4"/>